<sequence>MSTASVPQATSKEKSSRKSRVFVHGSGKLSRVPWAAGSEEDTAMARRLTIPQTLRATRAHDAPFSPTVRDREAPSSPYQLSNSRNLRALSSPRSFSVESKDIEETSGFPERLASQKSLEKHSTVHVEEGEQVSVQFALGLNSLPSAYTIACRMHKDGSHLVLRIAAGQMELL</sequence>
<organism evidence="2 3">
    <name type="scientific">Sistotremastrum niveocremeum HHB9708</name>
    <dbReference type="NCBI Taxonomy" id="1314777"/>
    <lineage>
        <taxon>Eukaryota</taxon>
        <taxon>Fungi</taxon>
        <taxon>Dikarya</taxon>
        <taxon>Basidiomycota</taxon>
        <taxon>Agaricomycotina</taxon>
        <taxon>Agaricomycetes</taxon>
        <taxon>Sistotremastrales</taxon>
        <taxon>Sistotremastraceae</taxon>
        <taxon>Sertulicium</taxon>
        <taxon>Sertulicium niveocremeum</taxon>
    </lineage>
</organism>
<keyword evidence="3" id="KW-1185">Reference proteome</keyword>
<evidence type="ECO:0000313" key="2">
    <source>
        <dbReference type="EMBL" id="KZS90588.1"/>
    </source>
</evidence>
<protein>
    <submittedName>
        <fullName evidence="2">Uncharacterized protein</fullName>
    </submittedName>
</protein>
<accession>A0A164RII6</accession>
<proteinExistence type="predicted"/>
<feature type="region of interest" description="Disordered" evidence="1">
    <location>
        <begin position="1"/>
        <end position="24"/>
    </location>
</feature>
<feature type="compositionally biased region" description="Polar residues" evidence="1">
    <location>
        <begin position="1"/>
        <end position="10"/>
    </location>
</feature>
<evidence type="ECO:0000313" key="3">
    <source>
        <dbReference type="Proteomes" id="UP000076722"/>
    </source>
</evidence>
<dbReference type="AlphaFoldDB" id="A0A164RII6"/>
<feature type="compositionally biased region" description="Low complexity" evidence="1">
    <location>
        <begin position="80"/>
        <end position="94"/>
    </location>
</feature>
<dbReference type="EMBL" id="KV419420">
    <property type="protein sequence ID" value="KZS90588.1"/>
    <property type="molecule type" value="Genomic_DNA"/>
</dbReference>
<evidence type="ECO:0000256" key="1">
    <source>
        <dbReference type="SAM" id="MobiDB-lite"/>
    </source>
</evidence>
<reference evidence="2 3" key="1">
    <citation type="journal article" date="2016" name="Mol. Biol. Evol.">
        <title>Comparative Genomics of Early-Diverging Mushroom-Forming Fungi Provides Insights into the Origins of Lignocellulose Decay Capabilities.</title>
        <authorList>
            <person name="Nagy L.G."/>
            <person name="Riley R."/>
            <person name="Tritt A."/>
            <person name="Adam C."/>
            <person name="Daum C."/>
            <person name="Floudas D."/>
            <person name="Sun H."/>
            <person name="Yadav J.S."/>
            <person name="Pangilinan J."/>
            <person name="Larsson K.H."/>
            <person name="Matsuura K."/>
            <person name="Barry K."/>
            <person name="Labutti K."/>
            <person name="Kuo R."/>
            <person name="Ohm R.A."/>
            <person name="Bhattacharya S.S."/>
            <person name="Shirouzu T."/>
            <person name="Yoshinaga Y."/>
            <person name="Martin F.M."/>
            <person name="Grigoriev I.V."/>
            <person name="Hibbett D.S."/>
        </authorList>
    </citation>
    <scope>NUCLEOTIDE SEQUENCE [LARGE SCALE GENOMIC DNA]</scope>
    <source>
        <strain evidence="2 3">HHB9708</strain>
    </source>
</reference>
<name>A0A164RII6_9AGAM</name>
<gene>
    <name evidence="2" type="ORF">SISNIDRAFT_488162</name>
</gene>
<feature type="region of interest" description="Disordered" evidence="1">
    <location>
        <begin position="51"/>
        <end position="124"/>
    </location>
</feature>
<dbReference type="Proteomes" id="UP000076722">
    <property type="component" value="Unassembled WGS sequence"/>
</dbReference>